<comment type="caution">
    <text evidence="6">The sequence shown here is derived from an EMBL/GenBank/DDBJ whole genome shotgun (WGS) entry which is preliminary data.</text>
</comment>
<dbReference type="RefSeq" id="WP_267218566.1">
    <property type="nucleotide sequence ID" value="NZ_JAPCWC010000001.1"/>
</dbReference>
<dbReference type="PANTHER" id="PTHR43353">
    <property type="entry name" value="SUCCINATE-SEMIALDEHYDE DEHYDROGENASE, MITOCHONDRIAL"/>
    <property type="match status" value="1"/>
</dbReference>
<evidence type="ECO:0000256" key="3">
    <source>
        <dbReference type="PROSITE-ProRule" id="PRU10007"/>
    </source>
</evidence>
<dbReference type="PANTHER" id="PTHR43353:SF5">
    <property type="entry name" value="SUCCINATE-SEMIALDEHYDE DEHYDROGENASE, MITOCHONDRIAL"/>
    <property type="match status" value="1"/>
</dbReference>
<dbReference type="InterPro" id="IPR016162">
    <property type="entry name" value="Ald_DH_N"/>
</dbReference>
<dbReference type="SUPFAM" id="SSF53720">
    <property type="entry name" value="ALDH-like"/>
    <property type="match status" value="1"/>
</dbReference>
<evidence type="ECO:0000256" key="1">
    <source>
        <dbReference type="ARBA" id="ARBA00009986"/>
    </source>
</evidence>
<evidence type="ECO:0000259" key="5">
    <source>
        <dbReference type="Pfam" id="PF00171"/>
    </source>
</evidence>
<dbReference type="CDD" id="cd07103">
    <property type="entry name" value="ALDH_F5_SSADH_GabD"/>
    <property type="match status" value="1"/>
</dbReference>
<proteinExistence type="inferred from homology"/>
<accession>A0ABV6SBY4</accession>
<name>A0ABV6SBY4_9SPHN</name>
<evidence type="ECO:0000313" key="6">
    <source>
        <dbReference type="EMBL" id="MFC0686764.1"/>
    </source>
</evidence>
<dbReference type="PROSITE" id="PS00687">
    <property type="entry name" value="ALDEHYDE_DEHYDR_GLU"/>
    <property type="match status" value="1"/>
</dbReference>
<dbReference type="Gene3D" id="3.40.309.10">
    <property type="entry name" value="Aldehyde Dehydrogenase, Chain A, domain 2"/>
    <property type="match status" value="1"/>
</dbReference>
<protein>
    <submittedName>
        <fullName evidence="6">NAD-dependent succinate-semialdehyde dehydrogenase</fullName>
        <ecNumber evidence="6">1.2.1.-</ecNumber>
    </submittedName>
</protein>
<keyword evidence="2 4" id="KW-0560">Oxidoreductase</keyword>
<dbReference type="EC" id="1.2.1.-" evidence="6"/>
<dbReference type="Gene3D" id="3.40.605.10">
    <property type="entry name" value="Aldehyde Dehydrogenase, Chain A, domain 1"/>
    <property type="match status" value="1"/>
</dbReference>
<reference evidence="6 7" key="1">
    <citation type="submission" date="2024-09" db="EMBL/GenBank/DDBJ databases">
        <authorList>
            <person name="Sun Q."/>
            <person name="Mori K."/>
        </authorList>
    </citation>
    <scope>NUCLEOTIDE SEQUENCE [LARGE SCALE GENOMIC DNA]</scope>
    <source>
        <strain evidence="6 7">CICC 11035S</strain>
    </source>
</reference>
<keyword evidence="7" id="KW-1185">Reference proteome</keyword>
<dbReference type="InterPro" id="IPR050740">
    <property type="entry name" value="Aldehyde_DH_Superfamily"/>
</dbReference>
<dbReference type="GO" id="GO:0016491">
    <property type="term" value="F:oxidoreductase activity"/>
    <property type="evidence" value="ECO:0007669"/>
    <property type="project" value="UniProtKB-KW"/>
</dbReference>
<dbReference type="Proteomes" id="UP001589858">
    <property type="component" value="Unassembled WGS sequence"/>
</dbReference>
<evidence type="ECO:0000256" key="2">
    <source>
        <dbReference type="ARBA" id="ARBA00023002"/>
    </source>
</evidence>
<dbReference type="InterPro" id="IPR010102">
    <property type="entry name" value="Succ_semiAld_DH"/>
</dbReference>
<dbReference type="NCBIfam" id="TIGR01780">
    <property type="entry name" value="SSADH"/>
    <property type="match status" value="1"/>
</dbReference>
<dbReference type="InterPro" id="IPR016163">
    <property type="entry name" value="Ald_DH_C"/>
</dbReference>
<feature type="active site" evidence="3">
    <location>
        <position position="261"/>
    </location>
</feature>
<dbReference type="InterPro" id="IPR029510">
    <property type="entry name" value="Ald_DH_CS_GLU"/>
</dbReference>
<dbReference type="InterPro" id="IPR015590">
    <property type="entry name" value="Aldehyde_DH_dom"/>
</dbReference>
<feature type="domain" description="Aldehyde dehydrogenase" evidence="5">
    <location>
        <begin position="25"/>
        <end position="484"/>
    </location>
</feature>
<dbReference type="InterPro" id="IPR016161">
    <property type="entry name" value="Ald_DH/histidinol_DH"/>
</dbReference>
<dbReference type="InterPro" id="IPR016160">
    <property type="entry name" value="Ald_DH_CS_CYS"/>
</dbReference>
<dbReference type="PROSITE" id="PS00070">
    <property type="entry name" value="ALDEHYDE_DEHYDR_CYS"/>
    <property type="match status" value="1"/>
</dbReference>
<dbReference type="Pfam" id="PF00171">
    <property type="entry name" value="Aldedh"/>
    <property type="match status" value="1"/>
</dbReference>
<evidence type="ECO:0000313" key="7">
    <source>
        <dbReference type="Proteomes" id="UP001589858"/>
    </source>
</evidence>
<organism evidence="6 7">
    <name type="scientific">Novosphingobium clariflavum</name>
    <dbReference type="NCBI Taxonomy" id="2029884"/>
    <lineage>
        <taxon>Bacteria</taxon>
        <taxon>Pseudomonadati</taxon>
        <taxon>Pseudomonadota</taxon>
        <taxon>Alphaproteobacteria</taxon>
        <taxon>Sphingomonadales</taxon>
        <taxon>Sphingomonadaceae</taxon>
        <taxon>Novosphingobium</taxon>
    </lineage>
</organism>
<gene>
    <name evidence="6" type="ORF">ACFFF8_19450</name>
</gene>
<sequence length="498" mass="51721">MEHPETLPLADPDLLRQAMLIGGAWLPADSGETIDVRNPANGALIARVPKAGAAETRRAVAAAEQALPAWRAMLARERGAILRRFHDLMLRHIDDLALLITSEQGKPLTEARGEVLYAASFAEWFAEEAKRVDGEIIPQNLEGRRILVQKAPVGVFAAITPWNFPAAMITRKAAPGWAAGCTGVIKPASQTPLTALALGVLAERAGLPAGVCNVVTGAAGAIGGELTANPAVRKLSFTGSTEIGALLLAQCAPGIKRTSMELGGNAPFIVFDDADLEAAVAAAMIAKFRNSGQSCIGANRFLVQDGIYDAFAERLAAETARLVVAPGTVPGSAIGPLIDAAAVAKVEEHVGDALARGAQLACGGHRHALGGTFFAPTVLKDVPREAAIFAEETFGPVAPLFRFTSEEEAVALANDTPFGLAAYVCAHDMGRIFRVVEGLEFGMVGVNEGLISTEVAPFGGVKASGLGREGAAVGIEEYLEMKYVALGGIRADAPAASA</sequence>
<comment type="similarity">
    <text evidence="1 4">Belongs to the aldehyde dehydrogenase family.</text>
</comment>
<dbReference type="EMBL" id="JBHLTM010000075">
    <property type="protein sequence ID" value="MFC0686764.1"/>
    <property type="molecule type" value="Genomic_DNA"/>
</dbReference>
<evidence type="ECO:0000256" key="4">
    <source>
        <dbReference type="RuleBase" id="RU003345"/>
    </source>
</evidence>